<evidence type="ECO:0000313" key="2">
    <source>
        <dbReference type="Proteomes" id="UP000827872"/>
    </source>
</evidence>
<dbReference type="EMBL" id="CM037620">
    <property type="protein sequence ID" value="KAH7994346.1"/>
    <property type="molecule type" value="Genomic_DNA"/>
</dbReference>
<dbReference type="Proteomes" id="UP000827872">
    <property type="component" value="Linkage Group LG07"/>
</dbReference>
<accession>A0ACB8EPE0</accession>
<reference evidence="1" key="1">
    <citation type="submission" date="2021-08" db="EMBL/GenBank/DDBJ databases">
        <title>The first chromosome-level gecko genome reveals the dynamic sex chromosomes of Neotropical dwarf geckos (Sphaerodactylidae: Sphaerodactylus).</title>
        <authorList>
            <person name="Pinto B.J."/>
            <person name="Keating S.E."/>
            <person name="Gamble T."/>
        </authorList>
    </citation>
    <scope>NUCLEOTIDE SEQUENCE</scope>
    <source>
        <strain evidence="1">TG3544</strain>
    </source>
</reference>
<comment type="caution">
    <text evidence="1">The sequence shown here is derived from an EMBL/GenBank/DDBJ whole genome shotgun (WGS) entry which is preliminary data.</text>
</comment>
<evidence type="ECO:0000313" key="1">
    <source>
        <dbReference type="EMBL" id="KAH7994346.1"/>
    </source>
</evidence>
<proteinExistence type="predicted"/>
<organism evidence="1 2">
    <name type="scientific">Sphaerodactylus townsendi</name>
    <dbReference type="NCBI Taxonomy" id="933632"/>
    <lineage>
        <taxon>Eukaryota</taxon>
        <taxon>Metazoa</taxon>
        <taxon>Chordata</taxon>
        <taxon>Craniata</taxon>
        <taxon>Vertebrata</taxon>
        <taxon>Euteleostomi</taxon>
        <taxon>Lepidosauria</taxon>
        <taxon>Squamata</taxon>
        <taxon>Bifurcata</taxon>
        <taxon>Gekkota</taxon>
        <taxon>Sphaerodactylidae</taxon>
        <taxon>Sphaerodactylus</taxon>
    </lineage>
</organism>
<keyword evidence="2" id="KW-1185">Reference proteome</keyword>
<sequence>MAPRPTVVLLALLAAALLALLAGPGNADSSQDCCLKVPPPSWRFSQKMKDKLVDYRIQDPSMGCQLEAIVFITKKGRELCISPHAAWASGLKRKIDARNRRRQQPSARGSEDWQG</sequence>
<protein>
    <submittedName>
        <fullName evidence="1">Uncharacterized protein</fullName>
    </submittedName>
</protein>
<gene>
    <name evidence="1" type="ORF">K3G42_002416</name>
</gene>
<name>A0ACB8EPE0_9SAUR</name>